<dbReference type="InterPro" id="IPR013525">
    <property type="entry name" value="ABC2_TM"/>
</dbReference>
<evidence type="ECO:0000256" key="1">
    <source>
        <dbReference type="ARBA" id="ARBA00004141"/>
    </source>
</evidence>
<keyword evidence="9" id="KW-1185">Reference proteome</keyword>
<proteinExistence type="predicted"/>
<dbReference type="InterPro" id="IPR000412">
    <property type="entry name" value="ABC_2_transport"/>
</dbReference>
<dbReference type="EMBL" id="CP079105">
    <property type="protein sequence ID" value="QXQ13332.1"/>
    <property type="molecule type" value="Genomic_DNA"/>
</dbReference>
<evidence type="ECO:0000313" key="8">
    <source>
        <dbReference type="EMBL" id="QXQ13332.1"/>
    </source>
</evidence>
<feature type="transmembrane region" description="Helical" evidence="6">
    <location>
        <begin position="41"/>
        <end position="61"/>
    </location>
</feature>
<dbReference type="Pfam" id="PF12698">
    <property type="entry name" value="ABC2_membrane_3"/>
    <property type="match status" value="1"/>
</dbReference>
<keyword evidence="3 6" id="KW-1133">Transmembrane helix</keyword>
<organism evidence="8 9">
    <name type="scientific">Skermania pinensis</name>
    <dbReference type="NCBI Taxonomy" id="39122"/>
    <lineage>
        <taxon>Bacteria</taxon>
        <taxon>Bacillati</taxon>
        <taxon>Actinomycetota</taxon>
        <taxon>Actinomycetes</taxon>
        <taxon>Mycobacteriales</taxon>
        <taxon>Gordoniaceae</taxon>
        <taxon>Skermania</taxon>
    </lineage>
</organism>
<evidence type="ECO:0000256" key="5">
    <source>
        <dbReference type="ARBA" id="ARBA00023251"/>
    </source>
</evidence>
<evidence type="ECO:0000256" key="2">
    <source>
        <dbReference type="ARBA" id="ARBA00022692"/>
    </source>
</evidence>
<dbReference type="RefSeq" id="WP_066472424.1">
    <property type="nucleotide sequence ID" value="NZ_CBCRUZ010000016.1"/>
</dbReference>
<protein>
    <submittedName>
        <fullName evidence="8">ABC transporter permease</fullName>
    </submittedName>
</protein>
<feature type="transmembrane region" description="Helical" evidence="6">
    <location>
        <begin position="230"/>
        <end position="263"/>
    </location>
</feature>
<comment type="subcellular location">
    <subcellularLocation>
        <location evidence="1">Membrane</location>
        <topology evidence="1">Multi-pass membrane protein</topology>
    </subcellularLocation>
</comment>
<evidence type="ECO:0000256" key="3">
    <source>
        <dbReference type="ARBA" id="ARBA00022989"/>
    </source>
</evidence>
<feature type="domain" description="ABC-2 type transporter transmembrane" evidence="7">
    <location>
        <begin position="71"/>
        <end position="259"/>
    </location>
</feature>
<feature type="transmembrane region" description="Helical" evidence="6">
    <location>
        <begin position="153"/>
        <end position="173"/>
    </location>
</feature>
<gene>
    <name evidence="8" type="ORF">KV203_15910</name>
</gene>
<keyword evidence="4 6" id="KW-0472">Membrane</keyword>
<feature type="transmembrane region" description="Helical" evidence="6">
    <location>
        <begin position="73"/>
        <end position="92"/>
    </location>
</feature>
<dbReference type="PANTHER" id="PTHR43229:SF2">
    <property type="entry name" value="NODULATION PROTEIN J"/>
    <property type="match status" value="1"/>
</dbReference>
<evidence type="ECO:0000256" key="6">
    <source>
        <dbReference type="SAM" id="Phobius"/>
    </source>
</evidence>
<sequence>MTAVAPTRPPALADRPARQSVPWPAALATLARRRALAAVRAGDVVFATLGPVIFFVCFYVPLHRQFERVGGEYAQFLAPIVLLQAGVFTAIVTTEAAGEDAREGVRQRLASLPIPRVTPFLARMAWVSVRMLLILVGGLAIAFALGFRFHGSVWATLAFLGLVVLFGLSLSMLTDAVGTVAGNATSVATVLMIPQLILVLASTGLLPAAAFPEWVQPFVRNQPLSVFAEALRGLAAGSAIAWTAVLCWSAGLLLIGAAAAVAAGRAQVRR</sequence>
<evidence type="ECO:0000313" key="9">
    <source>
        <dbReference type="Proteomes" id="UP000887023"/>
    </source>
</evidence>
<evidence type="ECO:0000256" key="4">
    <source>
        <dbReference type="ARBA" id="ARBA00023136"/>
    </source>
</evidence>
<dbReference type="PIRSF" id="PIRSF006648">
    <property type="entry name" value="DrrB"/>
    <property type="match status" value="1"/>
</dbReference>
<feature type="transmembrane region" description="Helical" evidence="6">
    <location>
        <begin position="185"/>
        <end position="210"/>
    </location>
</feature>
<name>A0ABX8S846_9ACTN</name>
<evidence type="ECO:0000259" key="7">
    <source>
        <dbReference type="Pfam" id="PF12698"/>
    </source>
</evidence>
<reference evidence="8" key="1">
    <citation type="submission" date="2021-07" db="EMBL/GenBank/DDBJ databases">
        <title>Candidatus Kaistella beijingensis sp. nov. isolated from a municipal wastewater treatment plant is involved in sludge foaming.</title>
        <authorList>
            <person name="Song Y."/>
            <person name="Liu S.-J."/>
        </authorList>
    </citation>
    <scope>NUCLEOTIDE SEQUENCE</scope>
    <source>
        <strain evidence="8">DSM 43998</strain>
    </source>
</reference>
<accession>A0ABX8S846</accession>
<feature type="transmembrane region" description="Helical" evidence="6">
    <location>
        <begin position="125"/>
        <end position="147"/>
    </location>
</feature>
<dbReference type="PANTHER" id="PTHR43229">
    <property type="entry name" value="NODULATION PROTEIN J"/>
    <property type="match status" value="1"/>
</dbReference>
<dbReference type="InterPro" id="IPR051784">
    <property type="entry name" value="Nod_factor_ABC_transporter"/>
</dbReference>
<keyword evidence="2 6" id="KW-0812">Transmembrane</keyword>
<keyword evidence="5" id="KW-0046">Antibiotic resistance</keyword>
<dbReference type="Proteomes" id="UP000887023">
    <property type="component" value="Chromosome"/>
</dbReference>